<keyword evidence="3" id="KW-0521">NADP</keyword>
<reference evidence="8" key="1">
    <citation type="submission" date="2019-08" db="EMBL/GenBank/DDBJ databases">
        <authorList>
            <person name="Kucharzyk K."/>
            <person name="Murdoch R.W."/>
            <person name="Higgins S."/>
            <person name="Loffler F."/>
        </authorList>
    </citation>
    <scope>NUCLEOTIDE SEQUENCE</scope>
</reference>
<dbReference type="Gene3D" id="3.40.50.720">
    <property type="entry name" value="NAD(P)-binding Rossmann-like Domain"/>
    <property type="match status" value="1"/>
</dbReference>
<dbReference type="GO" id="GO:0019632">
    <property type="term" value="P:shikimate metabolic process"/>
    <property type="evidence" value="ECO:0007669"/>
    <property type="project" value="InterPro"/>
</dbReference>
<dbReference type="GO" id="GO:0050661">
    <property type="term" value="F:NADP binding"/>
    <property type="evidence" value="ECO:0007669"/>
    <property type="project" value="InterPro"/>
</dbReference>
<dbReference type="GO" id="GO:0005829">
    <property type="term" value="C:cytosol"/>
    <property type="evidence" value="ECO:0007669"/>
    <property type="project" value="TreeGrafter"/>
</dbReference>
<evidence type="ECO:0000256" key="2">
    <source>
        <dbReference type="ARBA" id="ARBA00022605"/>
    </source>
</evidence>
<keyword evidence="5" id="KW-0057">Aromatic amino acid biosynthesis</keyword>
<dbReference type="EC" id="1.1.1.25" evidence="1"/>
<dbReference type="Pfam" id="PF01488">
    <property type="entry name" value="Shikimate_DH"/>
    <property type="match status" value="1"/>
</dbReference>
<dbReference type="InterPro" id="IPR011342">
    <property type="entry name" value="Shikimate_DH"/>
</dbReference>
<dbReference type="InterPro" id="IPR006151">
    <property type="entry name" value="Shikm_DH/Glu-tRNA_Rdtase"/>
</dbReference>
<evidence type="ECO:0000256" key="3">
    <source>
        <dbReference type="ARBA" id="ARBA00022857"/>
    </source>
</evidence>
<dbReference type="GO" id="GO:0009423">
    <property type="term" value="P:chorismate biosynthetic process"/>
    <property type="evidence" value="ECO:0007669"/>
    <property type="project" value="UniProtKB-UniPathway"/>
</dbReference>
<dbReference type="InterPro" id="IPR036291">
    <property type="entry name" value="NAD(P)-bd_dom_sf"/>
</dbReference>
<evidence type="ECO:0000256" key="5">
    <source>
        <dbReference type="ARBA" id="ARBA00023141"/>
    </source>
</evidence>
<dbReference type="GO" id="GO:0009073">
    <property type="term" value="P:aromatic amino acid family biosynthetic process"/>
    <property type="evidence" value="ECO:0007669"/>
    <property type="project" value="UniProtKB-KW"/>
</dbReference>
<feature type="domain" description="Shikimate dehydrogenase substrate binding N-terminal" evidence="7">
    <location>
        <begin position="6"/>
        <end position="87"/>
    </location>
</feature>
<sequence length="273" mass="29877">MVRFGLLGEKLGHSLSPKIHNLLFRELNIDANYSLLEVEREKLPFFLAQAKEDLYGMNVTIPYKTAVIPYLNSLTKEAASIGAVNTISFQNGVTKGYNTDYYGFGFLLNYNGIEVKNKKIAVLGAGGAARAVLQYLSDNGAGNILVVSRNPEQAEADLREMQLTVPLQFCDYAAFASQSGDVLINCTPVGMFPNIEASPVSREVVAKFVAAIDLIYNPVETVFLRYAREEGKKAANGLLMLVAQAAAAEEIWLQCKIEDKIIVKIADTISGEQ</sequence>
<dbReference type="AlphaFoldDB" id="A0A644ZPN1"/>
<evidence type="ECO:0000256" key="1">
    <source>
        <dbReference type="ARBA" id="ARBA00012962"/>
    </source>
</evidence>
<feature type="domain" description="Quinate/shikimate 5-dehydrogenase/glutamyl-tRNA reductase" evidence="6">
    <location>
        <begin position="114"/>
        <end position="187"/>
    </location>
</feature>
<evidence type="ECO:0000256" key="4">
    <source>
        <dbReference type="ARBA" id="ARBA00023002"/>
    </source>
</evidence>
<accession>A0A644ZPN1</accession>
<name>A0A644ZPN1_9ZZZZ</name>
<proteinExistence type="inferred from homology"/>
<comment type="caution">
    <text evidence="8">The sequence shown here is derived from an EMBL/GenBank/DDBJ whole genome shotgun (WGS) entry which is preliminary data.</text>
</comment>
<dbReference type="CDD" id="cd01065">
    <property type="entry name" value="NAD_bind_Shikimate_DH"/>
    <property type="match status" value="1"/>
</dbReference>
<dbReference type="UniPathway" id="UPA00053">
    <property type="reaction ID" value="UER00087"/>
</dbReference>
<dbReference type="Pfam" id="PF08501">
    <property type="entry name" value="Shikimate_dh_N"/>
    <property type="match status" value="1"/>
</dbReference>
<protein>
    <recommendedName>
        <fullName evidence="1">shikimate dehydrogenase (NADP(+))</fullName>
        <ecNumber evidence="1">1.1.1.25</ecNumber>
    </recommendedName>
</protein>
<gene>
    <name evidence="8" type="primary">aroE_34</name>
    <name evidence="8" type="ORF">SDC9_89582</name>
</gene>
<organism evidence="8">
    <name type="scientific">bioreactor metagenome</name>
    <dbReference type="NCBI Taxonomy" id="1076179"/>
    <lineage>
        <taxon>unclassified sequences</taxon>
        <taxon>metagenomes</taxon>
        <taxon>ecological metagenomes</taxon>
    </lineage>
</organism>
<dbReference type="SUPFAM" id="SSF53223">
    <property type="entry name" value="Aminoacid dehydrogenase-like, N-terminal domain"/>
    <property type="match status" value="1"/>
</dbReference>
<dbReference type="InterPro" id="IPR022893">
    <property type="entry name" value="Shikimate_DH_fam"/>
</dbReference>
<dbReference type="EMBL" id="VSSQ01009905">
    <property type="protein sequence ID" value="MPM42910.1"/>
    <property type="molecule type" value="Genomic_DNA"/>
</dbReference>
<evidence type="ECO:0000259" key="7">
    <source>
        <dbReference type="Pfam" id="PF08501"/>
    </source>
</evidence>
<dbReference type="Gene3D" id="3.40.50.10860">
    <property type="entry name" value="Leucine Dehydrogenase, chain A, domain 1"/>
    <property type="match status" value="1"/>
</dbReference>
<dbReference type="GO" id="GO:0008652">
    <property type="term" value="P:amino acid biosynthetic process"/>
    <property type="evidence" value="ECO:0007669"/>
    <property type="project" value="UniProtKB-KW"/>
</dbReference>
<dbReference type="HAMAP" id="MF_00222">
    <property type="entry name" value="Shikimate_DH_AroE"/>
    <property type="match status" value="1"/>
</dbReference>
<evidence type="ECO:0000259" key="6">
    <source>
        <dbReference type="Pfam" id="PF01488"/>
    </source>
</evidence>
<dbReference type="SUPFAM" id="SSF51735">
    <property type="entry name" value="NAD(P)-binding Rossmann-fold domains"/>
    <property type="match status" value="1"/>
</dbReference>
<keyword evidence="2" id="KW-0028">Amino-acid biosynthesis</keyword>
<dbReference type="NCBIfam" id="TIGR00507">
    <property type="entry name" value="aroE"/>
    <property type="match status" value="1"/>
</dbReference>
<dbReference type="InterPro" id="IPR013708">
    <property type="entry name" value="Shikimate_DH-bd_N"/>
</dbReference>
<evidence type="ECO:0000313" key="8">
    <source>
        <dbReference type="EMBL" id="MPM42910.1"/>
    </source>
</evidence>
<dbReference type="InterPro" id="IPR046346">
    <property type="entry name" value="Aminoacid_DH-like_N_sf"/>
</dbReference>
<keyword evidence="4 8" id="KW-0560">Oxidoreductase</keyword>
<dbReference type="PANTHER" id="PTHR21089:SF1">
    <property type="entry name" value="BIFUNCTIONAL 3-DEHYDROQUINATE DEHYDRATASE_SHIKIMATE DEHYDROGENASE, CHLOROPLASTIC"/>
    <property type="match status" value="1"/>
</dbReference>
<dbReference type="GO" id="GO:0004764">
    <property type="term" value="F:shikimate 3-dehydrogenase (NADP+) activity"/>
    <property type="evidence" value="ECO:0007669"/>
    <property type="project" value="UniProtKB-EC"/>
</dbReference>
<dbReference type="PANTHER" id="PTHR21089">
    <property type="entry name" value="SHIKIMATE DEHYDROGENASE"/>
    <property type="match status" value="1"/>
</dbReference>